<feature type="transmembrane region" description="Helical" evidence="5">
    <location>
        <begin position="385"/>
        <end position="407"/>
    </location>
</feature>
<dbReference type="Proteomes" id="UP000215433">
    <property type="component" value="Unassembled WGS sequence"/>
</dbReference>
<evidence type="ECO:0000313" key="8">
    <source>
        <dbReference type="Proteomes" id="UP000215433"/>
    </source>
</evidence>
<feature type="domain" description="ABC-2 type transporter transmembrane" evidence="6">
    <location>
        <begin position="17"/>
        <end position="404"/>
    </location>
</feature>
<proteinExistence type="predicted"/>
<feature type="transmembrane region" description="Helical" evidence="5">
    <location>
        <begin position="258"/>
        <end position="282"/>
    </location>
</feature>
<evidence type="ECO:0000256" key="5">
    <source>
        <dbReference type="SAM" id="Phobius"/>
    </source>
</evidence>
<protein>
    <submittedName>
        <fullName evidence="7">Multidrug ABC transporter permease</fullName>
    </submittedName>
</protein>
<accession>A0A229W1H5</accession>
<feature type="transmembrane region" description="Helical" evidence="5">
    <location>
        <begin position="325"/>
        <end position="345"/>
    </location>
</feature>
<gene>
    <name evidence="7" type="ORF">Tam10B_0152</name>
</gene>
<dbReference type="AlphaFoldDB" id="A0A229W1H5"/>
<name>A0A229W1H5_9BIFI</name>
<feature type="transmembrane region" description="Helical" evidence="5">
    <location>
        <begin position="294"/>
        <end position="313"/>
    </location>
</feature>
<reference evidence="7 8" key="1">
    <citation type="submission" date="2017-05" db="EMBL/GenBank/DDBJ databases">
        <title>Bifidobacterium vansinderenii sp. nov.</title>
        <authorList>
            <person name="Lugli G.A."/>
            <person name="Duranti S."/>
            <person name="Mangifesta M."/>
        </authorList>
    </citation>
    <scope>NUCLEOTIDE SEQUENCE [LARGE SCALE GENOMIC DNA]</scope>
    <source>
        <strain evidence="7 8">Tam10B</strain>
    </source>
</reference>
<feature type="transmembrane region" description="Helical" evidence="5">
    <location>
        <begin position="213"/>
        <end position="237"/>
    </location>
</feature>
<evidence type="ECO:0000259" key="6">
    <source>
        <dbReference type="Pfam" id="PF12698"/>
    </source>
</evidence>
<evidence type="ECO:0000313" key="7">
    <source>
        <dbReference type="EMBL" id="OXN01709.1"/>
    </source>
</evidence>
<dbReference type="RefSeq" id="WP_093959368.1">
    <property type="nucleotide sequence ID" value="NZ_NEWD01000002.1"/>
</dbReference>
<comment type="subcellular location">
    <subcellularLocation>
        <location evidence="1">Membrane</location>
        <topology evidence="1">Multi-pass membrane protein</topology>
    </subcellularLocation>
</comment>
<comment type="caution">
    <text evidence="7">The sequence shown here is derived from an EMBL/GenBank/DDBJ whole genome shotgun (WGS) entry which is preliminary data.</text>
</comment>
<dbReference type="GO" id="GO:0016020">
    <property type="term" value="C:membrane"/>
    <property type="evidence" value="ECO:0007669"/>
    <property type="project" value="UniProtKB-SubCell"/>
</dbReference>
<organism evidence="7 8">
    <name type="scientific">Bifidobacterium vansinderenii</name>
    <dbReference type="NCBI Taxonomy" id="1984871"/>
    <lineage>
        <taxon>Bacteria</taxon>
        <taxon>Bacillati</taxon>
        <taxon>Actinomycetota</taxon>
        <taxon>Actinomycetes</taxon>
        <taxon>Bifidobacteriales</taxon>
        <taxon>Bifidobacteriaceae</taxon>
        <taxon>Bifidobacterium</taxon>
    </lineage>
</organism>
<sequence length="415" mass="44315">MWTTFLVVLKMNLRSRSALFWLIVFPIVLATMFNGVFGQITEGYDIKPMSMAVVKDANWKRTAGAGAFVDALAGKEPSSDATTGAHEGTATGLDQQLIDITTVTSTAEARRRIADDAVQGYLNADGSGRLRMTLSSDTAGTATSSDGNVTVTIAALHGAIELYNRTDAITRETLEDHPTAAASARFWRSVGDAAGLTREVTLTNVKPDPIARYYYALLGMSCLMAMSYAVAAVTFAQANLSALGIRRTVAPLGRVRQLLAGFLASWLCAGTSLLIALAYIRYGCGVLLGGREPAAVLAVGVASFMSCALGTMIGAIPRLPHGVKIGLTSAISCVLSLFSGLYGSFAMELSDWITRHAPVLALVNPAQQVTNLFYDILYYDGYRPFAATCVNLLVMSAVFLAVGAILLRRQRYEHL</sequence>
<dbReference type="GO" id="GO:0140359">
    <property type="term" value="F:ABC-type transporter activity"/>
    <property type="evidence" value="ECO:0007669"/>
    <property type="project" value="InterPro"/>
</dbReference>
<keyword evidence="2 5" id="KW-0812">Transmembrane</keyword>
<dbReference type="Pfam" id="PF12698">
    <property type="entry name" value="ABC2_membrane_3"/>
    <property type="match status" value="1"/>
</dbReference>
<dbReference type="EMBL" id="NEWD01000002">
    <property type="protein sequence ID" value="OXN01709.1"/>
    <property type="molecule type" value="Genomic_DNA"/>
</dbReference>
<keyword evidence="4 5" id="KW-0472">Membrane</keyword>
<dbReference type="OrthoDB" id="3240057at2"/>
<evidence type="ECO:0000256" key="4">
    <source>
        <dbReference type="ARBA" id="ARBA00023136"/>
    </source>
</evidence>
<keyword evidence="8" id="KW-1185">Reference proteome</keyword>
<dbReference type="InterPro" id="IPR013525">
    <property type="entry name" value="ABC2_TM"/>
</dbReference>
<evidence type="ECO:0000256" key="3">
    <source>
        <dbReference type="ARBA" id="ARBA00022989"/>
    </source>
</evidence>
<keyword evidence="3 5" id="KW-1133">Transmembrane helix</keyword>
<evidence type="ECO:0000256" key="2">
    <source>
        <dbReference type="ARBA" id="ARBA00022692"/>
    </source>
</evidence>
<evidence type="ECO:0000256" key="1">
    <source>
        <dbReference type="ARBA" id="ARBA00004141"/>
    </source>
</evidence>